<dbReference type="EMBL" id="JAHKSW010000015">
    <property type="protein sequence ID" value="KAG7323015.1"/>
    <property type="molecule type" value="Genomic_DNA"/>
</dbReference>
<feature type="region of interest" description="Disordered" evidence="1">
    <location>
        <begin position="1"/>
        <end position="110"/>
    </location>
</feature>
<keyword evidence="3" id="KW-1185">Reference proteome</keyword>
<proteinExistence type="predicted"/>
<organism evidence="2 3">
    <name type="scientific">Hemibagrus wyckioides</name>
    <dbReference type="NCBI Taxonomy" id="337641"/>
    <lineage>
        <taxon>Eukaryota</taxon>
        <taxon>Metazoa</taxon>
        <taxon>Chordata</taxon>
        <taxon>Craniata</taxon>
        <taxon>Vertebrata</taxon>
        <taxon>Euteleostomi</taxon>
        <taxon>Actinopterygii</taxon>
        <taxon>Neopterygii</taxon>
        <taxon>Teleostei</taxon>
        <taxon>Ostariophysi</taxon>
        <taxon>Siluriformes</taxon>
        <taxon>Bagridae</taxon>
        <taxon>Hemibagrus</taxon>
    </lineage>
</organism>
<protein>
    <submittedName>
        <fullName evidence="2">Uncharacterized protein</fullName>
    </submittedName>
</protein>
<reference evidence="2 3" key="1">
    <citation type="submission" date="2021-06" db="EMBL/GenBank/DDBJ databases">
        <title>Chromosome-level genome assembly of the red-tail catfish (Hemibagrus wyckioides).</title>
        <authorList>
            <person name="Shao F."/>
        </authorList>
    </citation>
    <scope>NUCLEOTIDE SEQUENCE [LARGE SCALE GENOMIC DNA]</scope>
    <source>
        <strain evidence="2">EC202008001</strain>
        <tissue evidence="2">Blood</tissue>
    </source>
</reference>
<gene>
    <name evidence="2" type="ORF">KOW79_012717</name>
</gene>
<evidence type="ECO:0000256" key="1">
    <source>
        <dbReference type="SAM" id="MobiDB-lite"/>
    </source>
</evidence>
<comment type="caution">
    <text evidence="2">The sequence shown here is derived from an EMBL/GenBank/DDBJ whole genome shotgun (WGS) entry which is preliminary data.</text>
</comment>
<evidence type="ECO:0000313" key="2">
    <source>
        <dbReference type="EMBL" id="KAG7323015.1"/>
    </source>
</evidence>
<dbReference type="Proteomes" id="UP000824219">
    <property type="component" value="Linkage Group LG15"/>
</dbReference>
<accession>A0A9D3SGK2</accession>
<feature type="compositionally biased region" description="Pro residues" evidence="1">
    <location>
        <begin position="59"/>
        <end position="82"/>
    </location>
</feature>
<sequence>MLLPTKTKGHGPGSGQRSYSDVVAGRRVGSSPPPTIVTQQEEEIPNITEFPPLTRNWHSPPPSPDTPPPIQPNNPPPEPLPLRTPRKPRDSSRKQNPAVADGDDGPDFLTINTCPTTHNTTEVVTPAHIQKQQNTTQDVLSQVVIIHPEMPNPQIIQEMGKAPGDDY</sequence>
<dbReference type="AlphaFoldDB" id="A0A9D3SGK2"/>
<evidence type="ECO:0000313" key="3">
    <source>
        <dbReference type="Proteomes" id="UP000824219"/>
    </source>
</evidence>
<name>A0A9D3SGK2_9TELE</name>